<evidence type="ECO:0000313" key="1">
    <source>
        <dbReference type="EMBL" id="CAG8809384.1"/>
    </source>
</evidence>
<proteinExistence type="predicted"/>
<evidence type="ECO:0000313" key="2">
    <source>
        <dbReference type="Proteomes" id="UP000789901"/>
    </source>
</evidence>
<keyword evidence="2" id="KW-1185">Reference proteome</keyword>
<organism evidence="1 2">
    <name type="scientific">Gigaspora margarita</name>
    <dbReference type="NCBI Taxonomy" id="4874"/>
    <lineage>
        <taxon>Eukaryota</taxon>
        <taxon>Fungi</taxon>
        <taxon>Fungi incertae sedis</taxon>
        <taxon>Mucoromycota</taxon>
        <taxon>Glomeromycotina</taxon>
        <taxon>Glomeromycetes</taxon>
        <taxon>Diversisporales</taxon>
        <taxon>Gigasporaceae</taxon>
        <taxon>Gigaspora</taxon>
    </lineage>
</organism>
<gene>
    <name evidence="1" type="ORF">GMARGA_LOCUS24877</name>
</gene>
<dbReference type="Proteomes" id="UP000789901">
    <property type="component" value="Unassembled WGS sequence"/>
</dbReference>
<name>A0ABN7VZS9_GIGMA</name>
<comment type="caution">
    <text evidence="1">The sequence shown here is derived from an EMBL/GenBank/DDBJ whole genome shotgun (WGS) entry which is preliminary data.</text>
</comment>
<feature type="non-terminal residue" evidence="1">
    <location>
        <position position="1"/>
    </location>
</feature>
<accession>A0ABN7VZS9</accession>
<dbReference type="EMBL" id="CAJVQB010026839">
    <property type="protein sequence ID" value="CAG8809384.1"/>
    <property type="molecule type" value="Genomic_DNA"/>
</dbReference>
<protein>
    <submittedName>
        <fullName evidence="1">38509_t:CDS:1</fullName>
    </submittedName>
</protein>
<reference evidence="1 2" key="1">
    <citation type="submission" date="2021-06" db="EMBL/GenBank/DDBJ databases">
        <authorList>
            <person name="Kallberg Y."/>
            <person name="Tangrot J."/>
            <person name="Rosling A."/>
        </authorList>
    </citation>
    <scope>NUCLEOTIDE SEQUENCE [LARGE SCALE GENOMIC DNA]</scope>
    <source>
        <strain evidence="1 2">120-4 pot B 10/14</strain>
    </source>
</reference>
<sequence>ENEALKVIVKVAKMDHINKIFKSKNVKVLDKEYHIEEAPNDELFKSSKKNFNSSTICHNNIGEIQTQETNPKEEPLEPKLELSSAKLGNTDKTYQVEYYELENNTKRK</sequence>